<evidence type="ECO:0000256" key="2">
    <source>
        <dbReference type="ARBA" id="ARBA00022801"/>
    </source>
</evidence>
<dbReference type="InterPro" id="IPR004888">
    <property type="entry name" value="Glycoside_hydrolase_63"/>
</dbReference>
<dbReference type="InterPro" id="IPR008928">
    <property type="entry name" value="6-hairpin_glycosidase_sf"/>
</dbReference>
<dbReference type="AlphaFoldDB" id="A0A098YT74"/>
<accession>A0A098YT74</accession>
<evidence type="ECO:0000313" key="7">
    <source>
        <dbReference type="Proteomes" id="UP000029723"/>
    </source>
</evidence>
<dbReference type="EMBL" id="JRPQ01000068">
    <property type="protein sequence ID" value="KGI22502.1"/>
    <property type="molecule type" value="Genomic_DNA"/>
</dbReference>
<gene>
    <name evidence="6" type="ORF">HMPREF9304_04110</name>
</gene>
<dbReference type="PANTHER" id="PTHR10412">
    <property type="entry name" value="MANNOSYL-OLIGOSACCHARIDE GLUCOSIDASE"/>
    <property type="match status" value="1"/>
</dbReference>
<evidence type="ECO:0000256" key="4">
    <source>
        <dbReference type="SAM" id="SignalP"/>
    </source>
</evidence>
<dbReference type="Pfam" id="PF22422">
    <property type="entry name" value="MGH1-like_GH"/>
    <property type="match status" value="1"/>
</dbReference>
<reference evidence="6 7" key="1">
    <citation type="submission" date="2014-07" db="EMBL/GenBank/DDBJ databases">
        <authorList>
            <person name="McCorrison J."/>
            <person name="Sanka R."/>
            <person name="Torralba M."/>
            <person name="Gillis M."/>
            <person name="Haft D.H."/>
            <person name="Methe B."/>
            <person name="Sutton G."/>
            <person name="Nelson K.E."/>
        </authorList>
    </citation>
    <scope>NUCLEOTIDE SEQUENCE [LARGE SCALE GENOMIC DNA]</scope>
    <source>
        <strain evidence="6 7">S9-PR14</strain>
    </source>
</reference>
<evidence type="ECO:0000256" key="1">
    <source>
        <dbReference type="ARBA" id="ARBA00010833"/>
    </source>
</evidence>
<proteinExistence type="inferred from homology"/>
<keyword evidence="4" id="KW-0732">Signal</keyword>
<dbReference type="InterPro" id="IPR054491">
    <property type="entry name" value="MGH1-like_GH"/>
</dbReference>
<dbReference type="Gene3D" id="1.50.10.10">
    <property type="match status" value="1"/>
</dbReference>
<dbReference type="GO" id="GO:0004573">
    <property type="term" value="F:Glc3Man9GlcNAc2 oligosaccharide glucosidase activity"/>
    <property type="evidence" value="ECO:0007669"/>
    <property type="project" value="InterPro"/>
</dbReference>
<dbReference type="Proteomes" id="UP000029723">
    <property type="component" value="Unassembled WGS sequence"/>
</dbReference>
<evidence type="ECO:0000259" key="5">
    <source>
        <dbReference type="Pfam" id="PF22422"/>
    </source>
</evidence>
<dbReference type="InterPro" id="IPR012341">
    <property type="entry name" value="6hp_glycosidase-like_sf"/>
</dbReference>
<feature type="domain" description="Mannosylglycerate hydrolase MGH1-like glycoside hydrolase" evidence="5">
    <location>
        <begin position="121"/>
        <end position="431"/>
    </location>
</feature>
<organism evidence="6 7">
    <name type="scientific">Hoylesella timonensis S9-PR14</name>
    <dbReference type="NCBI Taxonomy" id="1401062"/>
    <lineage>
        <taxon>Bacteria</taxon>
        <taxon>Pseudomonadati</taxon>
        <taxon>Bacteroidota</taxon>
        <taxon>Bacteroidia</taxon>
        <taxon>Bacteroidales</taxon>
        <taxon>Prevotellaceae</taxon>
        <taxon>Hoylesella</taxon>
    </lineage>
</organism>
<dbReference type="SUPFAM" id="SSF48208">
    <property type="entry name" value="Six-hairpin glycosidases"/>
    <property type="match status" value="1"/>
</dbReference>
<name>A0A098YT74_9BACT</name>
<keyword evidence="3" id="KW-0326">Glycosidase</keyword>
<protein>
    <submittedName>
        <fullName evidence="6">Glycoside hydrolase</fullName>
    </submittedName>
</protein>
<comment type="similarity">
    <text evidence="1">Belongs to the glycosyl hydrolase 63 family.</text>
</comment>
<dbReference type="GO" id="GO:0006487">
    <property type="term" value="P:protein N-linked glycosylation"/>
    <property type="evidence" value="ECO:0007669"/>
    <property type="project" value="TreeGrafter"/>
</dbReference>
<comment type="caution">
    <text evidence="6">The sequence shown here is derived from an EMBL/GenBank/DDBJ whole genome shotgun (WGS) entry which is preliminary data.</text>
</comment>
<feature type="chain" id="PRO_5001942778" evidence="4">
    <location>
        <begin position="23"/>
        <end position="537"/>
    </location>
</feature>
<dbReference type="GO" id="GO:0009311">
    <property type="term" value="P:oligosaccharide metabolic process"/>
    <property type="evidence" value="ECO:0007669"/>
    <property type="project" value="InterPro"/>
</dbReference>
<dbReference type="RefSeq" id="WP_036926628.1">
    <property type="nucleotide sequence ID" value="NZ_JRPQ01000068.1"/>
</dbReference>
<dbReference type="PANTHER" id="PTHR10412:SF11">
    <property type="entry name" value="MANNOSYL-OLIGOSACCHARIDE GLUCOSIDASE"/>
    <property type="match status" value="1"/>
</dbReference>
<evidence type="ECO:0000256" key="3">
    <source>
        <dbReference type="ARBA" id="ARBA00023295"/>
    </source>
</evidence>
<sequence length="537" mass="62459">MLKKLNQLLLFLGIMLPLNMMAQNLISSGSPLYKLPYKNTYVMETLVAENSFRTAKVEKTQPGTFAQAKKVLPSPYWEGHNKEIEMYWKAWEIGIKNICQPLDDSGFVTSYIAPAYNGNIFMWDNAFITMFCRYGKNFFPFQKSLDNFYAKQHPDGFICREIRADGSDCFGRYDPTSTGPNILPWSEWLYYTQFGDDNRLNKVFPVLAAYYKWLKLNRTWRNGTYWSSGWGTGMDNMPRVQDGYNTIYSHGHMIWLDACLQQIMVAKILLKMGFYLERWQEIETFEDDIKHLSQYINDNMWSDKDGFLYDQYADNSLSTTQGIYAYWALHTDVLSKERLDKLVAHLTDTTKFNRPHRIPSLSHSHPKYKANGRYWVGGVWPGTNYMIISGLVDKGYRQLAWDITMNHYNNVLEVYKKTGTFFEYYAPESSNPGFMARKDFVGWTGLPPIAELIEYIFGIRANHEQNTITMDVNLLDAYGIDKYPYGQDGLISFKVQKRNSKEEKPKVTIQTNVPFKVILLWSDKKLEQQVGVGKHSL</sequence>
<keyword evidence="2 6" id="KW-0378">Hydrolase</keyword>
<feature type="signal peptide" evidence="4">
    <location>
        <begin position="1"/>
        <end position="22"/>
    </location>
</feature>
<evidence type="ECO:0000313" key="6">
    <source>
        <dbReference type="EMBL" id="KGI22502.1"/>
    </source>
</evidence>